<dbReference type="AlphaFoldDB" id="A0A6N7Q1T0"/>
<name>A0A6N7Q1T0_9BACT</name>
<dbReference type="EMBL" id="WJIE01000015">
    <property type="protein sequence ID" value="MRG97146.1"/>
    <property type="molecule type" value="Genomic_DNA"/>
</dbReference>
<dbReference type="Pfam" id="PF02321">
    <property type="entry name" value="OEP"/>
    <property type="match status" value="1"/>
</dbReference>
<evidence type="ECO:0000256" key="3">
    <source>
        <dbReference type="SAM" id="MobiDB-lite"/>
    </source>
</evidence>
<reference evidence="4 5" key="1">
    <citation type="submission" date="2019-10" db="EMBL/GenBank/DDBJ databases">
        <title>A soil myxobacterium in the family Polyangiaceae.</title>
        <authorList>
            <person name="Li Y."/>
            <person name="Wang J."/>
        </authorList>
    </citation>
    <scope>NUCLEOTIDE SEQUENCE [LARGE SCALE GENOMIC DNA]</scope>
    <source>
        <strain evidence="4 5">DSM 14734</strain>
    </source>
</reference>
<dbReference type="SUPFAM" id="SSF56954">
    <property type="entry name" value="Outer membrane efflux proteins (OEP)"/>
    <property type="match status" value="1"/>
</dbReference>
<dbReference type="GO" id="GO:0015562">
    <property type="term" value="F:efflux transmembrane transporter activity"/>
    <property type="evidence" value="ECO:0007669"/>
    <property type="project" value="InterPro"/>
</dbReference>
<gene>
    <name evidence="4" type="ORF">GF068_35250</name>
</gene>
<evidence type="ECO:0000313" key="5">
    <source>
        <dbReference type="Proteomes" id="UP000440224"/>
    </source>
</evidence>
<keyword evidence="5" id="KW-1185">Reference proteome</keyword>
<feature type="compositionally biased region" description="Basic residues" evidence="3">
    <location>
        <begin position="81"/>
        <end position="117"/>
    </location>
</feature>
<accession>A0A6N7Q1T0</accession>
<organism evidence="4 5">
    <name type="scientific">Polyangium spumosum</name>
    <dbReference type="NCBI Taxonomy" id="889282"/>
    <lineage>
        <taxon>Bacteria</taxon>
        <taxon>Pseudomonadati</taxon>
        <taxon>Myxococcota</taxon>
        <taxon>Polyangia</taxon>
        <taxon>Polyangiales</taxon>
        <taxon>Polyangiaceae</taxon>
        <taxon>Polyangium</taxon>
    </lineage>
</organism>
<comment type="caution">
    <text evidence="4">The sequence shown here is derived from an EMBL/GenBank/DDBJ whole genome shotgun (WGS) entry which is preliminary data.</text>
</comment>
<protein>
    <submittedName>
        <fullName evidence="4">TolC family protein</fullName>
    </submittedName>
</protein>
<dbReference type="OrthoDB" id="237412at2"/>
<sequence>MPILNRSKVLMVIARAVYSTHPGLAILAEVLQSPRAAGPFLPRPCRDENALHLPVSARRPRDGRLRRGGPHHLPARFSREPRRRARQAIVGRRRARRERPARSARLRRGRAVRLPRRRGQEGARGPRGPRRARRASPSPPRTVRRGEPMKSSLWSGGLSALLVAFSAGCGGGALDTDVRDVNEFLAAHGAGRASGAPARPSVALPSEERWEEDPSEAPKILAKPLHAEAAVRLSLLMNRDLRASMYELGIARGRVVQAGLLPNPEIEVSLRAPQDPFQELQADIGIEYDISRVILMPLRKGAAEAELAAERVRVAGEVLDTAYRARVAFYEVQARQGVLDLRSRALAAFQAGFAAAEELHRVGNLPDVDLATQRAAVEAARIEVAEAENTLLDARERLNLAIGLSGEKTSWTAPDPLPPPEVDTIDAAGGEKKALAASLELAEIAGRMQAAGKRVGMHRAEGRLPHLSGGFHGENDGRAWEIGGHVTVGLPIFDRAQGRVISAQSELGALRERYVATATAVRANLRMAQNRVESAGRRARHYRDALLPAREKALAETLLQYNAMQVGVFQVLETQRRLTEAGIAYTETLLEYWKARAALDQVLAGRHRALGLAPPGVGSAGMGGGAESSAGH</sequence>
<comment type="similarity">
    <text evidence="1">Belongs to the outer membrane factor (OMF) (TC 1.B.17) family.</text>
</comment>
<evidence type="ECO:0000313" key="4">
    <source>
        <dbReference type="EMBL" id="MRG97146.1"/>
    </source>
</evidence>
<dbReference type="InterPro" id="IPR003423">
    <property type="entry name" value="OMP_efflux"/>
</dbReference>
<dbReference type="Proteomes" id="UP000440224">
    <property type="component" value="Unassembled WGS sequence"/>
</dbReference>
<dbReference type="PANTHER" id="PTHR30203">
    <property type="entry name" value="OUTER MEMBRANE CATION EFFLUX PROTEIN"/>
    <property type="match status" value="1"/>
</dbReference>
<dbReference type="InterPro" id="IPR010131">
    <property type="entry name" value="MdtP/NodT-like"/>
</dbReference>
<feature type="region of interest" description="Disordered" evidence="3">
    <location>
        <begin position="45"/>
        <end position="150"/>
    </location>
</feature>
<feature type="coiled-coil region" evidence="2">
    <location>
        <begin position="370"/>
        <end position="397"/>
    </location>
</feature>
<evidence type="ECO:0000256" key="1">
    <source>
        <dbReference type="ARBA" id="ARBA00007613"/>
    </source>
</evidence>
<proteinExistence type="inferred from homology"/>
<dbReference type="Gene3D" id="1.20.1600.10">
    <property type="entry name" value="Outer membrane efflux proteins (OEP)"/>
    <property type="match status" value="1"/>
</dbReference>
<evidence type="ECO:0000256" key="2">
    <source>
        <dbReference type="SAM" id="Coils"/>
    </source>
</evidence>
<keyword evidence="2" id="KW-0175">Coiled coil</keyword>
<dbReference type="PANTHER" id="PTHR30203:SF24">
    <property type="entry name" value="BLR4935 PROTEIN"/>
    <property type="match status" value="1"/>
</dbReference>